<dbReference type="PANTHER" id="PTHR15071:SF0">
    <property type="entry name" value="MANNOSE 6-PHOSPHATE RECEPTOR-LIKE PROTEIN 1"/>
    <property type="match status" value="1"/>
</dbReference>
<evidence type="ECO:0000256" key="3">
    <source>
        <dbReference type="ARBA" id="ARBA00022692"/>
    </source>
</evidence>
<keyword evidence="7" id="KW-1015">Disulfide bond</keyword>
<dbReference type="WBParaSite" id="nRc.2.0.1.t43778-RA">
    <property type="protein sequence ID" value="nRc.2.0.1.t43778-RA"/>
    <property type="gene ID" value="nRc.2.0.1.g43778"/>
</dbReference>
<keyword evidence="12" id="KW-1185">Reference proteome</keyword>
<keyword evidence="5 10" id="KW-1133">Transmembrane helix</keyword>
<evidence type="ECO:0000256" key="2">
    <source>
        <dbReference type="ARBA" id="ARBA00022448"/>
    </source>
</evidence>
<evidence type="ECO:0000313" key="12">
    <source>
        <dbReference type="Proteomes" id="UP000887565"/>
    </source>
</evidence>
<dbReference type="InterPro" id="IPR044865">
    <property type="entry name" value="MRH_dom"/>
</dbReference>
<dbReference type="GO" id="GO:0010008">
    <property type="term" value="C:endosome membrane"/>
    <property type="evidence" value="ECO:0007669"/>
    <property type="project" value="UniProtKB-SubCell"/>
</dbReference>
<evidence type="ECO:0000256" key="10">
    <source>
        <dbReference type="SAM" id="Phobius"/>
    </source>
</evidence>
<evidence type="ECO:0000256" key="6">
    <source>
        <dbReference type="ARBA" id="ARBA00023136"/>
    </source>
</evidence>
<protein>
    <submittedName>
        <fullName evidence="13">MRH domain-containing protein</fullName>
    </submittedName>
</protein>
<evidence type="ECO:0000256" key="9">
    <source>
        <dbReference type="SAM" id="MobiDB-lite"/>
    </source>
</evidence>
<name>A0A915L1Z1_ROMCU</name>
<keyword evidence="4" id="KW-0732">Signal</keyword>
<dbReference type="PROSITE" id="PS51914">
    <property type="entry name" value="MRH"/>
    <property type="match status" value="1"/>
</dbReference>
<dbReference type="AlphaFoldDB" id="A0A915L1Z1"/>
<comment type="subcellular location">
    <subcellularLocation>
        <location evidence="1">Endomembrane system</location>
    </subcellularLocation>
</comment>
<dbReference type="InterPro" id="IPR028927">
    <property type="entry name" value="Man-6-P_rcpt"/>
</dbReference>
<dbReference type="Proteomes" id="UP000887565">
    <property type="component" value="Unplaced"/>
</dbReference>
<feature type="domain" description="MRH" evidence="11">
    <location>
        <begin position="25"/>
        <end position="178"/>
    </location>
</feature>
<organism evidence="12 13">
    <name type="scientific">Romanomermis culicivorax</name>
    <name type="common">Nematode worm</name>
    <dbReference type="NCBI Taxonomy" id="13658"/>
    <lineage>
        <taxon>Eukaryota</taxon>
        <taxon>Metazoa</taxon>
        <taxon>Ecdysozoa</taxon>
        <taxon>Nematoda</taxon>
        <taxon>Enoplea</taxon>
        <taxon>Dorylaimia</taxon>
        <taxon>Mermithida</taxon>
        <taxon>Mermithoidea</taxon>
        <taxon>Mermithidae</taxon>
        <taxon>Romanomermis</taxon>
    </lineage>
</organism>
<dbReference type="Pfam" id="PF02157">
    <property type="entry name" value="Man-6-P_recep"/>
    <property type="match status" value="1"/>
</dbReference>
<feature type="region of interest" description="Disordered" evidence="9">
    <location>
        <begin position="296"/>
        <end position="315"/>
    </location>
</feature>
<dbReference type="GO" id="GO:0000139">
    <property type="term" value="C:Golgi membrane"/>
    <property type="evidence" value="ECO:0007669"/>
    <property type="project" value="UniProtKB-SubCell"/>
</dbReference>
<dbReference type="Gene3D" id="2.70.130.10">
    <property type="entry name" value="Mannose-6-phosphate receptor binding domain"/>
    <property type="match status" value="1"/>
</dbReference>
<feature type="region of interest" description="Disordered" evidence="9">
    <location>
        <begin position="332"/>
        <end position="359"/>
    </location>
</feature>
<evidence type="ECO:0000256" key="1">
    <source>
        <dbReference type="ARBA" id="ARBA00004308"/>
    </source>
</evidence>
<dbReference type="SUPFAM" id="SSF50911">
    <property type="entry name" value="Mannose 6-phosphate receptor domain"/>
    <property type="match status" value="1"/>
</dbReference>
<feature type="transmembrane region" description="Helical" evidence="10">
    <location>
        <begin position="224"/>
        <end position="246"/>
    </location>
</feature>
<reference evidence="13" key="1">
    <citation type="submission" date="2022-11" db="UniProtKB">
        <authorList>
            <consortium name="WormBaseParasite"/>
        </authorList>
    </citation>
    <scope>IDENTIFICATION</scope>
</reference>
<dbReference type="PANTHER" id="PTHR15071">
    <property type="entry name" value="MANNOSE-6-PHOSPHATE RECEPTOR FAMILY MEMBER"/>
    <property type="match status" value="1"/>
</dbReference>
<keyword evidence="8" id="KW-0325">Glycoprotein</keyword>
<evidence type="ECO:0000256" key="7">
    <source>
        <dbReference type="ARBA" id="ARBA00023157"/>
    </source>
</evidence>
<feature type="compositionally biased region" description="Polar residues" evidence="9">
    <location>
        <begin position="343"/>
        <end position="355"/>
    </location>
</feature>
<proteinExistence type="predicted"/>
<evidence type="ECO:0000256" key="4">
    <source>
        <dbReference type="ARBA" id="ARBA00022729"/>
    </source>
</evidence>
<evidence type="ECO:0000259" key="11">
    <source>
        <dbReference type="PROSITE" id="PS51914"/>
    </source>
</evidence>
<keyword evidence="2" id="KW-0813">Transport</keyword>
<accession>A0A915L1Z1</accession>
<keyword evidence="6 10" id="KW-0472">Membrane</keyword>
<keyword evidence="3 10" id="KW-0812">Transmembrane</keyword>
<dbReference type="InterPro" id="IPR009011">
    <property type="entry name" value="Man6P_isomerase_rcpt-bd_dom_sf"/>
</dbReference>
<sequence>IDTNTCLEDRLIILYAYSSFSADIASCVTSWNRKLDDSKKWPDVEKTLNKLLNNVSKLSTSDNKYELSFCDNPTDGQRSNVKSGIWSKNERLLLGSADQAELQFNTAESWLALHLKKGDQCKLKFSNNGVSIDSNYSSLVLMVCDVGAKLPKLSSIIPKPEDQCSYVFVLSSEFLCSAADNVKFVPSASSSIAATKIPSSSAVPPLVKTSDSDAVAHEAHKTSFLAAFFLILLILAFLYIVVGFLYKRYVDGARGIEQVPHYLMWIRLENAVQNLFPSFGRSSTYDPASRYSNNFRYDQPPLLNEEPSTPMTLDADDDASLGFGREIRTANQTRGSSVRRHYSGSNAAPQNGVTSDNDERLLVV</sequence>
<evidence type="ECO:0000256" key="5">
    <source>
        <dbReference type="ARBA" id="ARBA00022989"/>
    </source>
</evidence>
<evidence type="ECO:0000256" key="8">
    <source>
        <dbReference type="ARBA" id="ARBA00023180"/>
    </source>
</evidence>
<evidence type="ECO:0000313" key="13">
    <source>
        <dbReference type="WBParaSite" id="nRc.2.0.1.t43778-RA"/>
    </source>
</evidence>